<dbReference type="InterPro" id="IPR006935">
    <property type="entry name" value="Helicase/UvrB_N"/>
</dbReference>
<dbReference type="GO" id="GO:0016787">
    <property type="term" value="F:hydrolase activity"/>
    <property type="evidence" value="ECO:0007669"/>
    <property type="project" value="InterPro"/>
</dbReference>
<dbReference type="SMART" id="SM00487">
    <property type="entry name" value="DEXDc"/>
    <property type="match status" value="1"/>
</dbReference>
<evidence type="ECO:0000313" key="6">
    <source>
        <dbReference type="EMBL" id="KXG44480.1"/>
    </source>
</evidence>
<evidence type="ECO:0000259" key="4">
    <source>
        <dbReference type="PROSITE" id="PS51192"/>
    </source>
</evidence>
<evidence type="ECO:0000313" key="7">
    <source>
        <dbReference type="Proteomes" id="UP000070352"/>
    </source>
</evidence>
<dbReference type="PROSITE" id="PS51194">
    <property type="entry name" value="HELICASE_CTER"/>
    <property type="match status" value="1"/>
</dbReference>
<dbReference type="GO" id="GO:0006270">
    <property type="term" value="P:DNA replication initiation"/>
    <property type="evidence" value="ECO:0007669"/>
    <property type="project" value="TreeGrafter"/>
</dbReference>
<organism evidence="6 7">
    <name type="scientific">Tepidibacillus decaturensis</name>
    <dbReference type="NCBI Taxonomy" id="1413211"/>
    <lineage>
        <taxon>Bacteria</taxon>
        <taxon>Bacillati</taxon>
        <taxon>Bacillota</taxon>
        <taxon>Bacilli</taxon>
        <taxon>Bacillales</taxon>
        <taxon>Bacillaceae</taxon>
        <taxon>Tepidibacillus</taxon>
    </lineage>
</organism>
<proteinExistence type="predicted"/>
<dbReference type="SMART" id="SM00490">
    <property type="entry name" value="HELICc"/>
    <property type="match status" value="1"/>
</dbReference>
<dbReference type="STRING" id="1413211.U473_10995"/>
<dbReference type="Gene3D" id="3.40.50.300">
    <property type="entry name" value="P-loop containing nucleotide triphosphate hydrolases"/>
    <property type="match status" value="2"/>
</dbReference>
<dbReference type="PROSITE" id="PS51192">
    <property type="entry name" value="HELICASE_ATP_BIND_1"/>
    <property type="match status" value="1"/>
</dbReference>
<reference evidence="6 7" key="1">
    <citation type="submission" date="2016-02" db="EMBL/GenBank/DDBJ databases">
        <title>Draft Genome for Tepidibacillus decaturensis nov. sp. Strain Z9, an Anaerobic, Moderately Thermophilic and Heterotrophic Bacterium from Deep Subsurface of the Illinois Basin, USA.</title>
        <authorList>
            <person name="Dong Y."/>
            <person name="Chang J.Y."/>
            <person name="Sanford R."/>
            <person name="Fouke B.W."/>
        </authorList>
    </citation>
    <scope>NUCLEOTIDE SEQUENCE [LARGE SCALE GENOMIC DNA]</scope>
    <source>
        <strain evidence="6 7">Z9</strain>
    </source>
</reference>
<evidence type="ECO:0000256" key="2">
    <source>
        <dbReference type="ARBA" id="ARBA00022840"/>
    </source>
</evidence>
<evidence type="ECO:0000256" key="3">
    <source>
        <dbReference type="ARBA" id="ARBA00023125"/>
    </source>
</evidence>
<dbReference type="GO" id="GO:0003677">
    <property type="term" value="F:DNA binding"/>
    <property type="evidence" value="ECO:0007669"/>
    <property type="project" value="UniProtKB-KW"/>
</dbReference>
<sequence>MKFQVYGVQLGQKMSWNITLNLDIDLMYWYEQGIKELVVIGSLMSIGHAMAYRDSLDKGKESRLVERSLLFWKSRESGVKYTFARNDVFSIRVTYQGFNHILLKYEEWKQEIIPFVEGKQLLLEEIITLLKKHHTSPHLTSTIELSNYLQVGYLLNEINISSGVSAPQSNHTILTPLLVCHRCGSTEKVMIQPCASCGEHCATCESCITMGRSKTCTPLIHFSASELAIQDHSLDLPSFTLQLSPHQEHIANHAVWFANSKEFKELLIWAVTGAGKTEMIFPVVYNALKRGNRILLASPRKDVIKELSPRFRSAFPGVAIVSLYGGSEEKWNRGQLYLATTHQTMRFVQFFDLVIVDEMDAFPYHNDTMLEFVVKRALKEEGKMIFMTATPSNKWLDRVQRKEIDSVILPIRYHHHPLPVPQIERIPKKEKVIFQANPDELIRRFIDEVKVQKGQAFIFIANVRDIPIWTKKLKQWFPDETIAGVYASDRGRDEKVEAFRNGEIQFLVTTTIMERGVTIPNVHVLVIGAESTIFDEATLVQIAGRVGRSANYPTGIVWFLAEYKTNAMLKAKKQIERMNRLAKGI</sequence>
<feature type="domain" description="Helicase ATP-binding" evidence="4">
    <location>
        <begin position="257"/>
        <end position="409"/>
    </location>
</feature>
<dbReference type="InterPro" id="IPR001650">
    <property type="entry name" value="Helicase_C-like"/>
</dbReference>
<evidence type="ECO:0000259" key="5">
    <source>
        <dbReference type="PROSITE" id="PS51194"/>
    </source>
</evidence>
<name>A0A135L696_9BACI</name>
<accession>A0A135L696</accession>
<dbReference type="Proteomes" id="UP000070352">
    <property type="component" value="Unassembled WGS sequence"/>
</dbReference>
<dbReference type="AlphaFoldDB" id="A0A135L696"/>
<gene>
    <name evidence="6" type="ORF">U473_10995</name>
</gene>
<dbReference type="InterPro" id="IPR027417">
    <property type="entry name" value="P-loop_NTPase"/>
</dbReference>
<evidence type="ECO:0000256" key="1">
    <source>
        <dbReference type="ARBA" id="ARBA00022741"/>
    </source>
</evidence>
<keyword evidence="1" id="KW-0547">Nucleotide-binding</keyword>
<comment type="caution">
    <text evidence="6">The sequence shown here is derived from an EMBL/GenBank/DDBJ whole genome shotgun (WGS) entry which is preliminary data.</text>
</comment>
<dbReference type="GO" id="GO:0005524">
    <property type="term" value="F:ATP binding"/>
    <property type="evidence" value="ECO:0007669"/>
    <property type="project" value="UniProtKB-KW"/>
</dbReference>
<evidence type="ECO:0008006" key="8">
    <source>
        <dbReference type="Google" id="ProtNLM"/>
    </source>
</evidence>
<dbReference type="GO" id="GO:0043138">
    <property type="term" value="F:3'-5' DNA helicase activity"/>
    <property type="evidence" value="ECO:0007669"/>
    <property type="project" value="TreeGrafter"/>
</dbReference>
<keyword evidence="2" id="KW-0067">ATP-binding</keyword>
<keyword evidence="7" id="KW-1185">Reference proteome</keyword>
<dbReference type="EMBL" id="LSKU01000001">
    <property type="protein sequence ID" value="KXG44480.1"/>
    <property type="molecule type" value="Genomic_DNA"/>
</dbReference>
<feature type="domain" description="Helicase C-terminal" evidence="5">
    <location>
        <begin position="441"/>
        <end position="585"/>
    </location>
</feature>
<dbReference type="PANTHER" id="PTHR30580">
    <property type="entry name" value="PRIMOSOMAL PROTEIN N"/>
    <property type="match status" value="1"/>
</dbReference>
<dbReference type="Pfam" id="PF00271">
    <property type="entry name" value="Helicase_C"/>
    <property type="match status" value="1"/>
</dbReference>
<dbReference type="PANTHER" id="PTHR30580:SF1">
    <property type="entry name" value="COMF OPERON PROTEIN 1"/>
    <property type="match status" value="1"/>
</dbReference>
<dbReference type="RefSeq" id="WP_068726260.1">
    <property type="nucleotide sequence ID" value="NZ_LSKU01000001.1"/>
</dbReference>
<dbReference type="SUPFAM" id="SSF52540">
    <property type="entry name" value="P-loop containing nucleoside triphosphate hydrolases"/>
    <property type="match status" value="1"/>
</dbReference>
<dbReference type="InterPro" id="IPR014001">
    <property type="entry name" value="Helicase_ATP-bd"/>
</dbReference>
<protein>
    <recommendedName>
        <fullName evidence="8">Competence protein ComF</fullName>
    </recommendedName>
</protein>
<dbReference type="OrthoDB" id="2077914at2"/>
<dbReference type="GO" id="GO:0006302">
    <property type="term" value="P:double-strand break repair"/>
    <property type="evidence" value="ECO:0007669"/>
    <property type="project" value="TreeGrafter"/>
</dbReference>
<dbReference type="Pfam" id="PF04851">
    <property type="entry name" value="ResIII"/>
    <property type="match status" value="1"/>
</dbReference>
<keyword evidence="3" id="KW-0238">DNA-binding</keyword>
<dbReference type="GO" id="GO:0006310">
    <property type="term" value="P:DNA recombination"/>
    <property type="evidence" value="ECO:0007669"/>
    <property type="project" value="TreeGrafter"/>
</dbReference>